<protein>
    <submittedName>
        <fullName evidence="9">G2/mitotic-specific cyclin-2-like</fullName>
    </submittedName>
</protein>
<dbReference type="Gene3D" id="1.10.472.10">
    <property type="entry name" value="Cyclin-like"/>
    <property type="match status" value="2"/>
</dbReference>
<dbReference type="InterPro" id="IPR048258">
    <property type="entry name" value="Cyclins_cyclin-box"/>
</dbReference>
<dbReference type="PANTHER" id="PTHR10177">
    <property type="entry name" value="CYCLINS"/>
    <property type="match status" value="1"/>
</dbReference>
<feature type="domain" description="Cyclin-like" evidence="6">
    <location>
        <begin position="225"/>
        <end position="309"/>
    </location>
</feature>
<dbReference type="InterPro" id="IPR039361">
    <property type="entry name" value="Cyclin"/>
</dbReference>
<dbReference type="CDD" id="cd20567">
    <property type="entry name" value="CYCLIN_AtCycB-like_rpt1"/>
    <property type="match status" value="1"/>
</dbReference>
<reference evidence="9" key="1">
    <citation type="submission" date="2025-08" db="UniProtKB">
        <authorList>
            <consortium name="RefSeq"/>
        </authorList>
    </citation>
    <scope>IDENTIFICATION</scope>
    <source>
        <tissue evidence="9">Leaf</tissue>
    </source>
</reference>
<evidence type="ECO:0000259" key="7">
    <source>
        <dbReference type="SMART" id="SM01332"/>
    </source>
</evidence>
<evidence type="ECO:0000256" key="5">
    <source>
        <dbReference type="RuleBase" id="RU000383"/>
    </source>
</evidence>
<dbReference type="GO" id="GO:0051301">
    <property type="term" value="P:cell division"/>
    <property type="evidence" value="ECO:0007669"/>
    <property type="project" value="UniProtKB-KW"/>
</dbReference>
<dbReference type="CDD" id="cd20511">
    <property type="entry name" value="CYCLIN_AtCycB-like_rpt2"/>
    <property type="match status" value="1"/>
</dbReference>
<dbReference type="RefSeq" id="XP_030536004.1">
    <property type="nucleotide sequence ID" value="XM_030680144.2"/>
</dbReference>
<dbReference type="InterPro" id="IPR006671">
    <property type="entry name" value="Cyclin_N"/>
</dbReference>
<dbReference type="Pfam" id="PF00134">
    <property type="entry name" value="Cyclin_N"/>
    <property type="match status" value="1"/>
</dbReference>
<comment type="similarity">
    <text evidence="1">Belongs to the cyclin family. Cyclin AB subfamily.</text>
</comment>
<dbReference type="FunFam" id="1.10.472.10:FF:000032">
    <property type="entry name" value="G2/mitotic-specific cyclin-1"/>
    <property type="match status" value="1"/>
</dbReference>
<dbReference type="OrthoDB" id="5590282at2759"/>
<dbReference type="KEGG" id="rarg:115744795"/>
<dbReference type="Pfam" id="PF02984">
    <property type="entry name" value="Cyclin_C"/>
    <property type="match status" value="1"/>
</dbReference>
<dbReference type="GO" id="GO:0016538">
    <property type="term" value="F:cyclin-dependent protein serine/threonine kinase regulator activity"/>
    <property type="evidence" value="ECO:0007669"/>
    <property type="project" value="InterPro"/>
</dbReference>
<evidence type="ECO:0000259" key="6">
    <source>
        <dbReference type="SMART" id="SM00385"/>
    </source>
</evidence>
<keyword evidence="3 5" id="KW-0195">Cyclin</keyword>
<dbReference type="InterPro" id="IPR036915">
    <property type="entry name" value="Cyclin-like_sf"/>
</dbReference>
<dbReference type="PROSITE" id="PS00292">
    <property type="entry name" value="CYCLINS"/>
    <property type="match status" value="1"/>
</dbReference>
<evidence type="ECO:0000256" key="1">
    <source>
        <dbReference type="ARBA" id="ARBA00006955"/>
    </source>
</evidence>
<evidence type="ECO:0000256" key="2">
    <source>
        <dbReference type="ARBA" id="ARBA00022618"/>
    </source>
</evidence>
<proteinExistence type="inferred from homology"/>
<keyword evidence="4" id="KW-0131">Cell cycle</keyword>
<dbReference type="GO" id="GO:0010332">
    <property type="term" value="P:response to gamma radiation"/>
    <property type="evidence" value="ECO:0007669"/>
    <property type="project" value="UniProtKB-ARBA"/>
</dbReference>
<evidence type="ECO:0000313" key="8">
    <source>
        <dbReference type="Proteomes" id="UP000827889"/>
    </source>
</evidence>
<name>A0A8B8PMP3_9MYRT</name>
<dbReference type="Proteomes" id="UP000827889">
    <property type="component" value="Chromosome 8"/>
</dbReference>
<dbReference type="InterPro" id="IPR046965">
    <property type="entry name" value="Cyclin_A/B-like"/>
</dbReference>
<keyword evidence="8" id="KW-1185">Reference proteome</keyword>
<dbReference type="FunFam" id="1.10.472.10:FF:000001">
    <property type="entry name" value="G2/mitotic-specific cyclin"/>
    <property type="match status" value="1"/>
</dbReference>
<evidence type="ECO:0000256" key="4">
    <source>
        <dbReference type="ARBA" id="ARBA00023306"/>
    </source>
</evidence>
<dbReference type="SMART" id="SM01332">
    <property type="entry name" value="Cyclin_C"/>
    <property type="match status" value="1"/>
</dbReference>
<dbReference type="GeneID" id="115744795"/>
<feature type="domain" description="Cyclin-like" evidence="6">
    <location>
        <begin position="322"/>
        <end position="404"/>
    </location>
</feature>
<dbReference type="GO" id="GO:0044772">
    <property type="term" value="P:mitotic cell cycle phase transition"/>
    <property type="evidence" value="ECO:0007669"/>
    <property type="project" value="InterPro"/>
</dbReference>
<dbReference type="SUPFAM" id="SSF47954">
    <property type="entry name" value="Cyclin-like"/>
    <property type="match status" value="2"/>
</dbReference>
<evidence type="ECO:0000313" key="9">
    <source>
        <dbReference type="RefSeq" id="XP_030536004.1"/>
    </source>
</evidence>
<feature type="domain" description="Cyclin C-terminal" evidence="7">
    <location>
        <begin position="318"/>
        <end position="435"/>
    </location>
</feature>
<dbReference type="SMART" id="SM00385">
    <property type="entry name" value="CYCLIN"/>
    <property type="match status" value="2"/>
</dbReference>
<dbReference type="PIRSF" id="PIRSF001771">
    <property type="entry name" value="Cyclin_A_B_D_E"/>
    <property type="match status" value="1"/>
</dbReference>
<dbReference type="InterPro" id="IPR013763">
    <property type="entry name" value="Cyclin-like_dom"/>
</dbReference>
<accession>A0A8B8PMP3</accession>
<organism evidence="8 9">
    <name type="scientific">Rhodamnia argentea</name>
    <dbReference type="NCBI Taxonomy" id="178133"/>
    <lineage>
        <taxon>Eukaryota</taxon>
        <taxon>Viridiplantae</taxon>
        <taxon>Streptophyta</taxon>
        <taxon>Embryophyta</taxon>
        <taxon>Tracheophyta</taxon>
        <taxon>Spermatophyta</taxon>
        <taxon>Magnoliopsida</taxon>
        <taxon>eudicotyledons</taxon>
        <taxon>Gunneridae</taxon>
        <taxon>Pentapetalae</taxon>
        <taxon>rosids</taxon>
        <taxon>malvids</taxon>
        <taxon>Myrtales</taxon>
        <taxon>Myrtaceae</taxon>
        <taxon>Myrtoideae</taxon>
        <taxon>Myrteae</taxon>
        <taxon>Australasian group</taxon>
        <taxon>Rhodamnia</taxon>
    </lineage>
</organism>
<sequence length="445" mass="50624">MGLSGENNAALSKPTDLQGGLKIGGRKFGQEIRQTRRALSVINQNLVGDHAYPCHVVNKRGHSKRDAVCGKDDQVDPVHRPVTRKFAAQTASTQQHCPEEEAKKPRTAAQERNEFGDCIFVDVEECQASLENQPVPMFLEIPESRLDDHMAEVEMEDIVEEEEDEEEEPIMDIDGRDKKNPLAVVDYIEDIYAHYRRMENCSCVSANYMGQQADINEKMRAILIDWLIEVHDKFGLMHETLFLTVNLIDRFLARQSVVRKKLQLVGLVAMLLACKYEEVSVPVVGDLILISDKAYTRKEVLEMESLMLNSLQFNMSLPTPYVFIRRFLKAAESDKKLEVLSFFLIELSLVECEMLKFPPSLLAAAAVFTAQCTLYGFRQWTKTCEWHSNYTEAQLLECARMMVGFHQKAATGKLTGVHRKYCTSKFGHTSKYEPANFLLGEMKNP</sequence>
<keyword evidence="2" id="KW-0132">Cell division</keyword>
<dbReference type="InterPro" id="IPR004367">
    <property type="entry name" value="Cyclin_C-dom"/>
</dbReference>
<dbReference type="AlphaFoldDB" id="A0A8B8PMP3"/>
<gene>
    <name evidence="9" type="primary">LOC115744795</name>
</gene>
<evidence type="ECO:0000256" key="3">
    <source>
        <dbReference type="ARBA" id="ARBA00023127"/>
    </source>
</evidence>